<keyword evidence="4" id="KW-1185">Reference proteome</keyword>
<gene>
    <name evidence="3" type="ORF">ESP62_006310</name>
</gene>
<proteinExistence type="inferred from homology"/>
<dbReference type="InterPro" id="IPR022399">
    <property type="entry name" value="TadA-like_ATPase"/>
</dbReference>
<comment type="similarity">
    <text evidence="1">Belongs to the GSP E family.</text>
</comment>
<dbReference type="OrthoDB" id="9810761at2"/>
<dbReference type="RefSeq" id="WP_129181562.1">
    <property type="nucleotide sequence ID" value="NZ_JBHSAH010000002.1"/>
</dbReference>
<dbReference type="NCBIfam" id="TIGR03819">
    <property type="entry name" value="heli_sec_ATPase"/>
    <property type="match status" value="1"/>
</dbReference>
<dbReference type="PANTHER" id="PTHR30486:SF6">
    <property type="entry name" value="TYPE IV PILUS RETRACTATION ATPASE PILT"/>
    <property type="match status" value="1"/>
</dbReference>
<name>A0A641AUV1_9ACTN</name>
<evidence type="ECO:0000259" key="2">
    <source>
        <dbReference type="Pfam" id="PF00437"/>
    </source>
</evidence>
<comment type="caution">
    <text evidence="3">The sequence shown here is derived from an EMBL/GenBank/DDBJ whole genome shotgun (WGS) entry which is preliminary data.</text>
</comment>
<dbReference type="Gene3D" id="3.40.50.300">
    <property type="entry name" value="P-loop containing nucleotide triphosphate hydrolases"/>
    <property type="match status" value="1"/>
</dbReference>
<accession>A0A641AUV1</accession>
<dbReference type="PANTHER" id="PTHR30486">
    <property type="entry name" value="TWITCHING MOTILITY PROTEIN PILT"/>
    <property type="match status" value="1"/>
</dbReference>
<dbReference type="InterPro" id="IPR001482">
    <property type="entry name" value="T2SS/T4SS_dom"/>
</dbReference>
<dbReference type="GO" id="GO:0016887">
    <property type="term" value="F:ATP hydrolysis activity"/>
    <property type="evidence" value="ECO:0007669"/>
    <property type="project" value="InterPro"/>
</dbReference>
<evidence type="ECO:0000256" key="1">
    <source>
        <dbReference type="ARBA" id="ARBA00006611"/>
    </source>
</evidence>
<dbReference type="EMBL" id="SDPP02000001">
    <property type="protein sequence ID" value="KAA1380771.1"/>
    <property type="molecule type" value="Genomic_DNA"/>
</dbReference>
<dbReference type="Pfam" id="PF00437">
    <property type="entry name" value="T2SSE"/>
    <property type="match status" value="1"/>
</dbReference>
<dbReference type="Gene3D" id="3.30.450.380">
    <property type="match status" value="1"/>
</dbReference>
<dbReference type="AlphaFoldDB" id="A0A641AUV1"/>
<sequence length="386" mass="40443">MSMHSSAGEPSVLERVRRRLAADSSEPTALTVADALRSEQQVAGTGTVLQIVDQLRSESHGAGPLDPLLALPDVTDVLVNGPHDVHVDCGRGLERVPVRFDDDEAVRRLAQRLAAQAGRRLDDASPWVDARLRDGTRLHAVLSPLARPGTVISLRVPARRSYSLADLHDVGSVTGEALELLRQLVSSRAAFLVTGGTGSGKTTLLSALLSEVAPTERIVVVEDATELRPGHPHVVGLEARPANVEGAGQVTVRDLVRQALRMRPDRLVVGEVRGAEVVDLLAALNTGHEGGCGTVHANSTADVPARFEALGVAAGLPRAAVHSQLAAGIDVVVHVGRTGAGRRSVEQVAVMARTGDGIVECVPAMSFGGGRSVRGPGAARLLEVLR</sequence>
<feature type="domain" description="Bacterial type II secretion system protein E" evidence="2">
    <location>
        <begin position="60"/>
        <end position="333"/>
    </location>
</feature>
<reference evidence="3" key="1">
    <citation type="submission" date="2019-09" db="EMBL/GenBank/DDBJ databases">
        <authorList>
            <person name="Li J."/>
        </authorList>
    </citation>
    <scope>NUCLEOTIDE SEQUENCE [LARGE SCALE GENOMIC DNA]</scope>
    <source>
        <strain evidence="3">NRBC 14897</strain>
    </source>
</reference>
<dbReference type="SUPFAM" id="SSF52540">
    <property type="entry name" value="P-loop containing nucleoside triphosphate hydrolases"/>
    <property type="match status" value="1"/>
</dbReference>
<evidence type="ECO:0000313" key="3">
    <source>
        <dbReference type="EMBL" id="KAA1380771.1"/>
    </source>
</evidence>
<dbReference type="CDD" id="cd01130">
    <property type="entry name" value="VirB11-like_ATPase"/>
    <property type="match status" value="1"/>
</dbReference>
<protein>
    <submittedName>
        <fullName evidence="3">TadA family conjugal transfer-associated ATPase</fullName>
    </submittedName>
</protein>
<dbReference type="Proteomes" id="UP001515100">
    <property type="component" value="Unassembled WGS sequence"/>
</dbReference>
<dbReference type="InterPro" id="IPR050921">
    <property type="entry name" value="T4SS_GSP_E_ATPase"/>
</dbReference>
<dbReference type="InterPro" id="IPR027417">
    <property type="entry name" value="P-loop_NTPase"/>
</dbReference>
<evidence type="ECO:0000313" key="4">
    <source>
        <dbReference type="Proteomes" id="UP001515100"/>
    </source>
</evidence>
<organism evidence="3 4">
    <name type="scientific">Aeromicrobium fastidiosum</name>
    <dbReference type="NCBI Taxonomy" id="52699"/>
    <lineage>
        <taxon>Bacteria</taxon>
        <taxon>Bacillati</taxon>
        <taxon>Actinomycetota</taxon>
        <taxon>Actinomycetes</taxon>
        <taxon>Propionibacteriales</taxon>
        <taxon>Nocardioidaceae</taxon>
        <taxon>Aeromicrobium</taxon>
    </lineage>
</organism>